<evidence type="ECO:0000313" key="3">
    <source>
        <dbReference type="EMBL" id="GID14997.1"/>
    </source>
</evidence>
<reference evidence="3" key="1">
    <citation type="submission" date="2021-01" db="EMBL/GenBank/DDBJ databases">
        <title>Whole genome shotgun sequence of Actinocatenispora rupis NBRC 107355.</title>
        <authorList>
            <person name="Komaki H."/>
            <person name="Tamura T."/>
        </authorList>
    </citation>
    <scope>NUCLEOTIDE SEQUENCE</scope>
    <source>
        <strain evidence="3">NBRC 107355</strain>
    </source>
</reference>
<dbReference type="Pfam" id="PF02452">
    <property type="entry name" value="PemK_toxin"/>
    <property type="match status" value="1"/>
</dbReference>
<name>A0A8J3JEH8_9ACTN</name>
<dbReference type="GO" id="GO:0016075">
    <property type="term" value="P:rRNA catabolic process"/>
    <property type="evidence" value="ECO:0007669"/>
    <property type="project" value="TreeGrafter"/>
</dbReference>
<gene>
    <name evidence="3" type="ORF">Aru02nite_58860</name>
</gene>
<evidence type="ECO:0000256" key="1">
    <source>
        <dbReference type="ARBA" id="ARBA00007521"/>
    </source>
</evidence>
<comment type="similarity">
    <text evidence="1">Belongs to the PemK/MazF family.</text>
</comment>
<dbReference type="RefSeq" id="WP_203663076.1">
    <property type="nucleotide sequence ID" value="NZ_BAAAZM010000012.1"/>
</dbReference>
<proteinExistence type="inferred from homology"/>
<dbReference type="EMBL" id="BOMB01000036">
    <property type="protein sequence ID" value="GID14997.1"/>
    <property type="molecule type" value="Genomic_DNA"/>
</dbReference>
<comment type="caution">
    <text evidence="3">The sequence shown here is derived from an EMBL/GenBank/DDBJ whole genome shotgun (WGS) entry which is preliminary data.</text>
</comment>
<dbReference type="SUPFAM" id="SSF50118">
    <property type="entry name" value="Cell growth inhibitor/plasmid maintenance toxic component"/>
    <property type="match status" value="1"/>
</dbReference>
<sequence length="115" mass="12773">MSSTSVEPWQVWWAQFDPQLGREQAGRRPAIVVGTELACQLPNNLVILVPCTHTDRGLPWQPQVTLDDGPGYAMCDQVKALDRRRLRKQHACGSLPAAEREAVAEALRELITVDA</sequence>
<dbReference type="AlphaFoldDB" id="A0A8J3JEH8"/>
<dbReference type="GO" id="GO:0003677">
    <property type="term" value="F:DNA binding"/>
    <property type="evidence" value="ECO:0007669"/>
    <property type="project" value="InterPro"/>
</dbReference>
<keyword evidence="4" id="KW-1185">Reference proteome</keyword>
<dbReference type="PANTHER" id="PTHR33988">
    <property type="entry name" value="ENDORIBONUCLEASE MAZF-RELATED"/>
    <property type="match status" value="1"/>
</dbReference>
<keyword evidence="2" id="KW-1277">Toxin-antitoxin system</keyword>
<dbReference type="GO" id="GO:0004521">
    <property type="term" value="F:RNA endonuclease activity"/>
    <property type="evidence" value="ECO:0007669"/>
    <property type="project" value="TreeGrafter"/>
</dbReference>
<dbReference type="InterPro" id="IPR011067">
    <property type="entry name" value="Plasmid_toxin/cell-grow_inhib"/>
</dbReference>
<organism evidence="3 4">
    <name type="scientific">Actinocatenispora rupis</name>
    <dbReference type="NCBI Taxonomy" id="519421"/>
    <lineage>
        <taxon>Bacteria</taxon>
        <taxon>Bacillati</taxon>
        <taxon>Actinomycetota</taxon>
        <taxon>Actinomycetes</taxon>
        <taxon>Micromonosporales</taxon>
        <taxon>Micromonosporaceae</taxon>
        <taxon>Actinocatenispora</taxon>
    </lineage>
</organism>
<dbReference type="Proteomes" id="UP000612808">
    <property type="component" value="Unassembled WGS sequence"/>
</dbReference>
<protein>
    <submittedName>
        <fullName evidence="3">mRNA interferase</fullName>
    </submittedName>
</protein>
<dbReference type="InterPro" id="IPR003477">
    <property type="entry name" value="PemK-like"/>
</dbReference>
<accession>A0A8J3JEH8</accession>
<dbReference type="Gene3D" id="2.30.30.110">
    <property type="match status" value="1"/>
</dbReference>
<evidence type="ECO:0000256" key="2">
    <source>
        <dbReference type="ARBA" id="ARBA00022649"/>
    </source>
</evidence>
<evidence type="ECO:0000313" key="4">
    <source>
        <dbReference type="Proteomes" id="UP000612808"/>
    </source>
</evidence>
<dbReference type="GO" id="GO:0006402">
    <property type="term" value="P:mRNA catabolic process"/>
    <property type="evidence" value="ECO:0007669"/>
    <property type="project" value="TreeGrafter"/>
</dbReference>